<reference evidence="2" key="1">
    <citation type="submission" date="2017-06" db="EMBL/GenBank/DDBJ databases">
        <title>Genome analysis of Fimbriiglobus ruber SP5, the first member of the order Planctomycetales with confirmed chitinolytic capability.</title>
        <authorList>
            <person name="Ravin N.V."/>
            <person name="Rakitin A.L."/>
            <person name="Ivanova A.A."/>
            <person name="Beletsky A.V."/>
            <person name="Kulichevskaya I.S."/>
            <person name="Mardanov A.V."/>
            <person name="Dedysh S.N."/>
        </authorList>
    </citation>
    <scope>NUCLEOTIDE SEQUENCE [LARGE SCALE GENOMIC DNA]</scope>
    <source>
        <strain evidence="2">SP5</strain>
    </source>
</reference>
<sequence>MIHGPLLVGESALNRVDDNHGVQIVQHSRSPRRSPAARSIQFPVSLGIIGQARVIFGSQFRRRPPGVAAGALLRCDFPDHVRQAALWPTRSRDTDRHSHGAGRQSRLVCQSQLTV</sequence>
<comment type="caution">
    <text evidence="1">The sequence shown here is derived from an EMBL/GenBank/DDBJ whole genome shotgun (WGS) entry which is preliminary data.</text>
</comment>
<proteinExistence type="predicted"/>
<dbReference type="EMBL" id="NIDE01000005">
    <property type="protein sequence ID" value="OWK42298.1"/>
    <property type="molecule type" value="Genomic_DNA"/>
</dbReference>
<accession>A0A225DUU2</accession>
<dbReference type="Proteomes" id="UP000214646">
    <property type="component" value="Unassembled WGS sequence"/>
</dbReference>
<keyword evidence="2" id="KW-1185">Reference proteome</keyword>
<organism evidence="1 2">
    <name type="scientific">Fimbriiglobus ruber</name>
    <dbReference type="NCBI Taxonomy" id="1908690"/>
    <lineage>
        <taxon>Bacteria</taxon>
        <taxon>Pseudomonadati</taxon>
        <taxon>Planctomycetota</taxon>
        <taxon>Planctomycetia</taxon>
        <taxon>Gemmatales</taxon>
        <taxon>Gemmataceae</taxon>
        <taxon>Fimbriiglobus</taxon>
    </lineage>
</organism>
<gene>
    <name evidence="1" type="ORF">FRUB_04376</name>
</gene>
<protein>
    <submittedName>
        <fullName evidence="1">Uncharacterized protein</fullName>
    </submittedName>
</protein>
<evidence type="ECO:0000313" key="2">
    <source>
        <dbReference type="Proteomes" id="UP000214646"/>
    </source>
</evidence>
<dbReference type="AlphaFoldDB" id="A0A225DUU2"/>
<name>A0A225DUU2_9BACT</name>
<evidence type="ECO:0000313" key="1">
    <source>
        <dbReference type="EMBL" id="OWK42298.1"/>
    </source>
</evidence>